<feature type="transmembrane region" description="Helical" evidence="1">
    <location>
        <begin position="32"/>
        <end position="51"/>
    </location>
</feature>
<gene>
    <name evidence="3" type="ORF">PG997_006736</name>
</gene>
<keyword evidence="1" id="KW-0472">Membrane</keyword>
<sequence>MPPSTSLSCPGRWHVAFPPTYESRYTGFADTIVVFVVIAFALGSVYTGTAASTTPGLVQAGANILADIGIFALPIPVVIKLQMPLKRKVAVCGIFVTGFLALVLTSLGLVPKHKYSSCMPSLAGFWKINISDTRLYKGLQSLLSLAKRSSSEVKNTNHDVHEYNSSSSLDRQAFEDASNTNKRAQDQGVYRLEVAATFPSYRDRTTYPE</sequence>
<evidence type="ECO:0000256" key="1">
    <source>
        <dbReference type="SAM" id="Phobius"/>
    </source>
</evidence>
<dbReference type="InterPro" id="IPR049326">
    <property type="entry name" value="Rhodopsin_dom_fungi"/>
</dbReference>
<feature type="transmembrane region" description="Helical" evidence="1">
    <location>
        <begin position="57"/>
        <end position="77"/>
    </location>
</feature>
<organism evidence="3 4">
    <name type="scientific">Apiospora hydei</name>
    <dbReference type="NCBI Taxonomy" id="1337664"/>
    <lineage>
        <taxon>Eukaryota</taxon>
        <taxon>Fungi</taxon>
        <taxon>Dikarya</taxon>
        <taxon>Ascomycota</taxon>
        <taxon>Pezizomycotina</taxon>
        <taxon>Sordariomycetes</taxon>
        <taxon>Xylariomycetidae</taxon>
        <taxon>Amphisphaeriales</taxon>
        <taxon>Apiosporaceae</taxon>
        <taxon>Apiospora</taxon>
    </lineage>
</organism>
<dbReference type="Pfam" id="PF20684">
    <property type="entry name" value="Fung_rhodopsin"/>
    <property type="match status" value="1"/>
</dbReference>
<protein>
    <recommendedName>
        <fullName evidence="2">Rhodopsin domain-containing protein</fullName>
    </recommendedName>
</protein>
<evidence type="ECO:0000313" key="3">
    <source>
        <dbReference type="EMBL" id="KAK8085465.1"/>
    </source>
</evidence>
<keyword evidence="1" id="KW-0812">Transmembrane</keyword>
<comment type="caution">
    <text evidence="3">The sequence shown here is derived from an EMBL/GenBank/DDBJ whole genome shotgun (WGS) entry which is preliminary data.</text>
</comment>
<name>A0ABR1WPJ0_9PEZI</name>
<evidence type="ECO:0000313" key="4">
    <source>
        <dbReference type="Proteomes" id="UP001433268"/>
    </source>
</evidence>
<keyword evidence="4" id="KW-1185">Reference proteome</keyword>
<dbReference type="RefSeq" id="XP_066669974.1">
    <property type="nucleotide sequence ID" value="XM_066811051.1"/>
</dbReference>
<evidence type="ECO:0000259" key="2">
    <source>
        <dbReference type="Pfam" id="PF20684"/>
    </source>
</evidence>
<proteinExistence type="predicted"/>
<accession>A0ABR1WPJ0</accession>
<dbReference type="EMBL" id="JAQQWN010000005">
    <property type="protein sequence ID" value="KAK8085465.1"/>
    <property type="molecule type" value="Genomic_DNA"/>
</dbReference>
<reference evidence="3 4" key="1">
    <citation type="submission" date="2023-01" db="EMBL/GenBank/DDBJ databases">
        <title>Analysis of 21 Apiospora genomes using comparative genomics revels a genus with tremendous synthesis potential of carbohydrate active enzymes and secondary metabolites.</title>
        <authorList>
            <person name="Sorensen T."/>
        </authorList>
    </citation>
    <scope>NUCLEOTIDE SEQUENCE [LARGE SCALE GENOMIC DNA]</scope>
    <source>
        <strain evidence="3 4">CBS 114990</strain>
    </source>
</reference>
<dbReference type="Proteomes" id="UP001433268">
    <property type="component" value="Unassembled WGS sequence"/>
</dbReference>
<feature type="transmembrane region" description="Helical" evidence="1">
    <location>
        <begin position="89"/>
        <end position="110"/>
    </location>
</feature>
<dbReference type="GeneID" id="92044111"/>
<feature type="domain" description="Rhodopsin" evidence="2">
    <location>
        <begin position="57"/>
        <end position="109"/>
    </location>
</feature>
<keyword evidence="1" id="KW-1133">Transmembrane helix</keyword>